<dbReference type="AlphaFoldDB" id="A0A0D6NLC0"/>
<feature type="binding site" evidence="10">
    <location>
        <begin position="465"/>
        <end position="466"/>
    </location>
    <ligand>
        <name>L-glutamate</name>
        <dbReference type="ChEBI" id="CHEBI:29985"/>
    </ligand>
</feature>
<dbReference type="EC" id="2.3.2.2" evidence="11"/>
<dbReference type="Proteomes" id="UP000032670">
    <property type="component" value="Unassembled WGS sequence"/>
</dbReference>
<dbReference type="InterPro" id="IPR051792">
    <property type="entry name" value="GGT_bact"/>
</dbReference>
<comment type="similarity">
    <text evidence="3 11">Belongs to the gamma-glutamyltransferase family.</text>
</comment>
<dbReference type="UniPathway" id="UPA00204"/>
<dbReference type="PANTHER" id="PTHR43199">
    <property type="entry name" value="GLUTATHIONE HYDROLASE"/>
    <property type="match status" value="1"/>
</dbReference>
<evidence type="ECO:0000256" key="5">
    <source>
        <dbReference type="ARBA" id="ARBA00022801"/>
    </source>
</evidence>
<evidence type="ECO:0000256" key="3">
    <source>
        <dbReference type="ARBA" id="ARBA00009381"/>
    </source>
</evidence>
<comment type="subunit">
    <text evidence="11">This enzyme consists of two polypeptide chains, which are synthesized in precursor form from a single polypeptide.</text>
</comment>
<keyword evidence="5 11" id="KW-0378">Hydrolase</keyword>
<protein>
    <recommendedName>
        <fullName evidence="11">Glutathione hydrolase proenzyme</fullName>
        <ecNumber evidence="11">2.3.2.2</ecNumber>
        <ecNumber evidence="11">3.4.19.13</ecNumber>
    </recommendedName>
    <component>
        <recommendedName>
            <fullName evidence="11">Glutathione hydrolase large chain</fullName>
        </recommendedName>
    </component>
    <component>
        <recommendedName>
            <fullName evidence="11">Glutathione hydrolase small chain</fullName>
        </recommendedName>
    </component>
</protein>
<keyword evidence="6 11" id="KW-0865">Zymogen</keyword>
<keyword evidence="7 11" id="KW-0012">Acyltransferase</keyword>
<feature type="binding site" evidence="10">
    <location>
        <begin position="419"/>
        <end position="421"/>
    </location>
    <ligand>
        <name>L-glutamate</name>
        <dbReference type="ChEBI" id="CHEBI:29985"/>
    </ligand>
</feature>
<proteinExistence type="inferred from homology"/>
<evidence type="ECO:0000256" key="6">
    <source>
        <dbReference type="ARBA" id="ARBA00023145"/>
    </source>
</evidence>
<dbReference type="PROSITE" id="PS51257">
    <property type="entry name" value="PROKAR_LIPOPROTEIN"/>
    <property type="match status" value="1"/>
</dbReference>
<feature type="chain" id="PRO_5030005886" description="Glutathione hydrolase proenzyme" evidence="12">
    <location>
        <begin position="36"/>
        <end position="581"/>
    </location>
</feature>
<reference evidence="13 14" key="1">
    <citation type="submission" date="2012-11" db="EMBL/GenBank/DDBJ databases">
        <title>Whole genome sequence of Acetobacter orientalis 21F-2.</title>
        <authorList>
            <person name="Azuma Y."/>
            <person name="Higashiura N."/>
            <person name="Hirakawa H."/>
            <person name="Matsushita K."/>
        </authorList>
    </citation>
    <scope>NUCLEOTIDE SEQUENCE [LARGE SCALE GENOMIC DNA]</scope>
    <source>
        <strain evidence="13 14">21F-2</strain>
    </source>
</reference>
<evidence type="ECO:0000313" key="13">
    <source>
        <dbReference type="EMBL" id="GAN66425.1"/>
    </source>
</evidence>
<accession>A0A6N3SW05</accession>
<dbReference type="Pfam" id="PF01019">
    <property type="entry name" value="G_glu_transpept"/>
    <property type="match status" value="1"/>
</dbReference>
<evidence type="ECO:0000256" key="1">
    <source>
        <dbReference type="ARBA" id="ARBA00001049"/>
    </source>
</evidence>
<feature type="binding site" evidence="10">
    <location>
        <position position="488"/>
    </location>
    <ligand>
        <name>L-glutamate</name>
        <dbReference type="ChEBI" id="CHEBI:29985"/>
    </ligand>
</feature>
<dbReference type="Gene3D" id="3.60.20.40">
    <property type="match status" value="1"/>
</dbReference>
<evidence type="ECO:0000256" key="10">
    <source>
        <dbReference type="PIRSR" id="PIRSR600101-2"/>
    </source>
</evidence>
<evidence type="ECO:0000256" key="11">
    <source>
        <dbReference type="RuleBase" id="RU368036"/>
    </source>
</evidence>
<dbReference type="GO" id="GO:0103068">
    <property type="term" value="F:leukotriene C4 gamma-glutamyl transferase activity"/>
    <property type="evidence" value="ECO:0007669"/>
    <property type="project" value="UniProtKB-EC"/>
</dbReference>
<dbReference type="PANTHER" id="PTHR43199:SF1">
    <property type="entry name" value="GLUTATHIONE HYDROLASE PROENZYME"/>
    <property type="match status" value="1"/>
</dbReference>
<keyword evidence="12" id="KW-0732">Signal</keyword>
<comment type="catalytic activity">
    <reaction evidence="2 11">
        <text>glutathione + H2O = L-cysteinylglycine + L-glutamate</text>
        <dbReference type="Rhea" id="RHEA:28807"/>
        <dbReference type="ChEBI" id="CHEBI:15377"/>
        <dbReference type="ChEBI" id="CHEBI:29985"/>
        <dbReference type="ChEBI" id="CHEBI:57925"/>
        <dbReference type="ChEBI" id="CHEBI:61694"/>
        <dbReference type="EC" id="3.4.19.13"/>
    </reaction>
</comment>
<evidence type="ECO:0000313" key="14">
    <source>
        <dbReference type="Proteomes" id="UP000032670"/>
    </source>
</evidence>
<evidence type="ECO:0000256" key="2">
    <source>
        <dbReference type="ARBA" id="ARBA00001089"/>
    </source>
</evidence>
<comment type="PTM">
    <text evidence="11">Cleaved by autocatalysis into a large and a small subunit.</text>
</comment>
<evidence type="ECO:0000256" key="7">
    <source>
        <dbReference type="ARBA" id="ARBA00023315"/>
    </source>
</evidence>
<dbReference type="GO" id="GO:0006750">
    <property type="term" value="P:glutathione biosynthetic process"/>
    <property type="evidence" value="ECO:0007669"/>
    <property type="project" value="UniProtKB-KW"/>
</dbReference>
<dbReference type="PRINTS" id="PR01210">
    <property type="entry name" value="GGTRANSPTASE"/>
</dbReference>
<gene>
    <name evidence="13" type="ORF">Abor_022_002</name>
</gene>
<dbReference type="Gene3D" id="1.10.246.130">
    <property type="match status" value="1"/>
</dbReference>
<dbReference type="EC" id="3.4.19.13" evidence="11"/>
<comment type="catalytic activity">
    <reaction evidence="1 11">
        <text>an S-substituted glutathione + H2O = an S-substituted L-cysteinylglycine + L-glutamate</text>
        <dbReference type="Rhea" id="RHEA:59468"/>
        <dbReference type="ChEBI" id="CHEBI:15377"/>
        <dbReference type="ChEBI" id="CHEBI:29985"/>
        <dbReference type="ChEBI" id="CHEBI:90779"/>
        <dbReference type="ChEBI" id="CHEBI:143103"/>
        <dbReference type="EC" id="3.4.19.13"/>
    </reaction>
</comment>
<dbReference type="GO" id="GO:0006751">
    <property type="term" value="P:glutathione catabolic process"/>
    <property type="evidence" value="ECO:0007669"/>
    <property type="project" value="UniProtKB-UniRule"/>
</dbReference>
<comment type="caution">
    <text evidence="13">The sequence shown here is derived from an EMBL/GenBank/DDBJ whole genome shotgun (WGS) entry which is preliminary data.</text>
</comment>
<keyword evidence="14" id="KW-1185">Reference proteome</keyword>
<keyword evidence="4 11" id="KW-0808">Transferase</keyword>
<dbReference type="EMBL" id="BAMX01000022">
    <property type="protein sequence ID" value="GAN66425.1"/>
    <property type="molecule type" value="Genomic_DNA"/>
</dbReference>
<feature type="active site" description="Nucleophile" evidence="9">
    <location>
        <position position="401"/>
    </location>
</feature>
<evidence type="ECO:0000256" key="9">
    <source>
        <dbReference type="PIRSR" id="PIRSR600101-1"/>
    </source>
</evidence>
<evidence type="ECO:0000256" key="4">
    <source>
        <dbReference type="ARBA" id="ARBA00022679"/>
    </source>
</evidence>
<comment type="pathway">
    <text evidence="11">Sulfur metabolism; glutathione metabolism.</text>
</comment>
<feature type="signal peptide" evidence="12">
    <location>
        <begin position="1"/>
        <end position="35"/>
    </location>
</feature>
<dbReference type="InterPro" id="IPR000101">
    <property type="entry name" value="GGT_peptidase"/>
</dbReference>
<name>A0A0D6NLC0_9PROT</name>
<organism evidence="13 14">
    <name type="scientific">Acetobacter orientalis</name>
    <dbReference type="NCBI Taxonomy" id="146474"/>
    <lineage>
        <taxon>Bacteria</taxon>
        <taxon>Pseudomonadati</taxon>
        <taxon>Pseudomonadota</taxon>
        <taxon>Alphaproteobacteria</taxon>
        <taxon>Acetobacterales</taxon>
        <taxon>Acetobacteraceae</taxon>
        <taxon>Acetobacter</taxon>
    </lineage>
</organism>
<sequence>MSIKTDPRALPLSLRRRAGLSAMFGASALLLSACAAPMPPKTPTTAQNYMVATANPMASHAASDILARGGNAVDAAIAGQMVLAVVEPQASGLGGGSAILFWEKQTGQLSFYDGLASAPASIPQDYTKDAQGRQIPHAVLERTGRVVAIPGTLRTLALLHKRYGKLPWADLFTQAITTARNGFAMPGYLHLVLTERPDLAKLPDFASYFDAEHKPLPRGTLLHNSALADTLTTIAQNGAEAFYAPENAKRIAQAVAQAPYPGHITPEDFAAYKVRERTPLCVHAFGRRICSAAPPVAGGLAVLQQLALLDRMQIGRYQPGSVQAAHLLLEASRLAEADRRKYAADPDFVPVATTYLLSTGYLDSRAKEINLNSAAIKVVPGVIPAGQTALPVSDAMTVPATTHLSIHDSFGNALSFTTTINLNFGADIVVNGMVLNDAITNFATRPVVDGQRVANAIAPGKRPITTMAPTIVFGADNAPEVIIGAGGGARIIDSVVQSLVGYLAWGQNIRTAIEQPRIGAQNRAEELEHGTSAANLAAALRKMGHTPKSAVMNAAVQGITRNASGLEGWGDPHRDGVAVGH</sequence>
<evidence type="ECO:0000256" key="12">
    <source>
        <dbReference type="SAM" id="SignalP"/>
    </source>
</evidence>
<dbReference type="SUPFAM" id="SSF56235">
    <property type="entry name" value="N-terminal nucleophile aminohydrolases (Ntn hydrolases)"/>
    <property type="match status" value="1"/>
</dbReference>
<dbReference type="InterPro" id="IPR029055">
    <property type="entry name" value="Ntn_hydrolases_N"/>
</dbReference>
<comment type="catalytic activity">
    <reaction evidence="8 11">
        <text>an N-terminal (5-L-glutamyl)-[peptide] + an alpha-amino acid = 5-L-glutamyl amino acid + an N-terminal L-alpha-aminoacyl-[peptide]</text>
        <dbReference type="Rhea" id="RHEA:23904"/>
        <dbReference type="Rhea" id="RHEA-COMP:9780"/>
        <dbReference type="Rhea" id="RHEA-COMP:9795"/>
        <dbReference type="ChEBI" id="CHEBI:77644"/>
        <dbReference type="ChEBI" id="CHEBI:78597"/>
        <dbReference type="ChEBI" id="CHEBI:78599"/>
        <dbReference type="ChEBI" id="CHEBI:78608"/>
        <dbReference type="EC" id="2.3.2.2"/>
    </reaction>
</comment>
<accession>A0A0D6NLC0</accession>
<dbReference type="NCBIfam" id="TIGR00066">
    <property type="entry name" value="g_glut_trans"/>
    <property type="match status" value="1"/>
</dbReference>
<keyword evidence="11" id="KW-0317">Glutathione biosynthesis</keyword>
<dbReference type="GO" id="GO:0036374">
    <property type="term" value="F:glutathione hydrolase activity"/>
    <property type="evidence" value="ECO:0007669"/>
    <property type="project" value="UniProtKB-UniRule"/>
</dbReference>
<dbReference type="InterPro" id="IPR043137">
    <property type="entry name" value="GGT_ssub_C"/>
</dbReference>
<dbReference type="InterPro" id="IPR043138">
    <property type="entry name" value="GGT_lsub"/>
</dbReference>
<dbReference type="STRING" id="1231341.Abor_022_002"/>
<evidence type="ECO:0000256" key="8">
    <source>
        <dbReference type="ARBA" id="ARBA00047417"/>
    </source>
</evidence>